<evidence type="ECO:0000256" key="7">
    <source>
        <dbReference type="ARBA" id="ARBA00022801"/>
    </source>
</evidence>
<evidence type="ECO:0000256" key="10">
    <source>
        <dbReference type="ARBA" id="ARBA00023049"/>
    </source>
</evidence>
<dbReference type="EMBL" id="BAAAEW010000042">
    <property type="protein sequence ID" value="GAA0765476.1"/>
    <property type="molecule type" value="Genomic_DNA"/>
</dbReference>
<evidence type="ECO:0000256" key="5">
    <source>
        <dbReference type="ARBA" id="ARBA00022692"/>
    </source>
</evidence>
<dbReference type="RefSeq" id="WP_231011022.1">
    <property type="nucleotide sequence ID" value="NZ_BAAAEW010000042.1"/>
</dbReference>
<reference evidence="15" key="1">
    <citation type="journal article" date="2019" name="Int. J. Syst. Evol. Microbiol.">
        <title>The Global Catalogue of Microorganisms (GCM) 10K type strain sequencing project: providing services to taxonomists for standard genome sequencing and annotation.</title>
        <authorList>
            <consortium name="The Broad Institute Genomics Platform"/>
            <consortium name="The Broad Institute Genome Sequencing Center for Infectious Disease"/>
            <person name="Wu L."/>
            <person name="Ma J."/>
        </authorList>
    </citation>
    <scope>NUCLEOTIDE SEQUENCE [LARGE SCALE GENOMIC DNA]</scope>
    <source>
        <strain evidence="15">JCM 15503</strain>
    </source>
</reference>
<protein>
    <recommendedName>
        <fullName evidence="13">Peptidase M48 domain-containing protein</fullName>
    </recommendedName>
</protein>
<keyword evidence="4" id="KW-0645">Protease</keyword>
<sequence>MDEADFRRLVSLHELACRDDPRRFTRDTALMAGLGQAMILGMLALAIGGLWLALGGLFGGSHGSHGWFKPWRLLLAAGCGSLLLSIAGALWMRQQAPPGLVLTAAEAPALFKLIARLRKRCGGPRLDQVLIDSQLNAAIVQQPRLGVLGWHRNTLILGLPLLMALDLKQLAAVLAHEFGHLRGDHGKLGAWIYRTRRSWWLLAVSRERSRVGASLADWVLNLFFQHFFPRFNARAFVLSRQQEVEADRLAHQAVGPQQAALSLVSIAVQARYLSEHFWPRLWAAAEREPEPKATPMRDMRILLKDGLRHDEAPRWLREALKALPDASDTHPSLRERLELAKVQPALPAPPAQSAAEQLLGSVLPKLIQTLDAQWRDEATPTWQGFHRRHRQRERLLAELSEAHAKQRLPLADHMLWARTAWQVHDAARAQPILRDALAADTQPPPGEARLLLAMALLDGAGPVQPQARQPEPPPALAEALKLMNSLAYEQSSSLHLHAGTAEPRWRLPAAQRLEQVLAQREDFEGLKKLRPRLRELGEEAEAAETALHDFDDQPLLAAAQLSPRVLRPTLELLRSEPAAGRAWLLRKTSPAAPGWALLVLVVERSSVMGQPGAADWWHTLREQVELPMQVMVIDLAHPYWKDEAQAAMVQRFRQTAGANIYTAKTAR</sequence>
<feature type="transmembrane region" description="Helical" evidence="12">
    <location>
        <begin position="37"/>
        <end position="59"/>
    </location>
</feature>
<evidence type="ECO:0000256" key="12">
    <source>
        <dbReference type="SAM" id="Phobius"/>
    </source>
</evidence>
<comment type="cofactor">
    <cofactor evidence="1">
        <name>Zn(2+)</name>
        <dbReference type="ChEBI" id="CHEBI:29105"/>
    </cofactor>
</comment>
<keyword evidence="10" id="KW-0482">Metalloprotease</keyword>
<evidence type="ECO:0000313" key="15">
    <source>
        <dbReference type="Proteomes" id="UP001500279"/>
    </source>
</evidence>
<evidence type="ECO:0000256" key="2">
    <source>
        <dbReference type="ARBA" id="ARBA00004651"/>
    </source>
</evidence>
<feature type="domain" description="Peptidase M48" evidence="13">
    <location>
        <begin position="158"/>
        <end position="338"/>
    </location>
</feature>
<keyword evidence="9 12" id="KW-1133">Transmembrane helix</keyword>
<evidence type="ECO:0000313" key="14">
    <source>
        <dbReference type="EMBL" id="GAA0765476.1"/>
    </source>
</evidence>
<keyword evidence="5 12" id="KW-0812">Transmembrane</keyword>
<dbReference type="InterPro" id="IPR001915">
    <property type="entry name" value="Peptidase_M48"/>
</dbReference>
<gene>
    <name evidence="14" type="ORF">GCM10009107_52650</name>
</gene>
<keyword evidence="7" id="KW-0378">Hydrolase</keyword>
<evidence type="ECO:0000256" key="9">
    <source>
        <dbReference type="ARBA" id="ARBA00022989"/>
    </source>
</evidence>
<keyword evidence="3" id="KW-1003">Cell membrane</keyword>
<dbReference type="InterPro" id="IPR050083">
    <property type="entry name" value="HtpX_protease"/>
</dbReference>
<evidence type="ECO:0000256" key="1">
    <source>
        <dbReference type="ARBA" id="ARBA00001947"/>
    </source>
</evidence>
<evidence type="ECO:0000256" key="4">
    <source>
        <dbReference type="ARBA" id="ARBA00022670"/>
    </source>
</evidence>
<proteinExistence type="predicted"/>
<organism evidence="14 15">
    <name type="scientific">Ideonella azotifigens</name>
    <dbReference type="NCBI Taxonomy" id="513160"/>
    <lineage>
        <taxon>Bacteria</taxon>
        <taxon>Pseudomonadati</taxon>
        <taxon>Pseudomonadota</taxon>
        <taxon>Betaproteobacteria</taxon>
        <taxon>Burkholderiales</taxon>
        <taxon>Sphaerotilaceae</taxon>
        <taxon>Ideonella</taxon>
    </lineage>
</organism>
<comment type="caution">
    <text evidence="14">The sequence shown here is derived from an EMBL/GenBank/DDBJ whole genome shotgun (WGS) entry which is preliminary data.</text>
</comment>
<dbReference type="PANTHER" id="PTHR43221">
    <property type="entry name" value="PROTEASE HTPX"/>
    <property type="match status" value="1"/>
</dbReference>
<evidence type="ECO:0000259" key="13">
    <source>
        <dbReference type="Pfam" id="PF01435"/>
    </source>
</evidence>
<keyword evidence="11 12" id="KW-0472">Membrane</keyword>
<dbReference type="Gene3D" id="3.30.2010.10">
    <property type="entry name" value="Metalloproteases ('zincins'), catalytic domain"/>
    <property type="match status" value="1"/>
</dbReference>
<keyword evidence="8" id="KW-0862">Zinc</keyword>
<accession>A0ABP3VR65</accession>
<keyword evidence="15" id="KW-1185">Reference proteome</keyword>
<evidence type="ECO:0000256" key="11">
    <source>
        <dbReference type="ARBA" id="ARBA00023136"/>
    </source>
</evidence>
<evidence type="ECO:0000256" key="3">
    <source>
        <dbReference type="ARBA" id="ARBA00022475"/>
    </source>
</evidence>
<evidence type="ECO:0000256" key="8">
    <source>
        <dbReference type="ARBA" id="ARBA00022833"/>
    </source>
</evidence>
<feature type="transmembrane region" description="Helical" evidence="12">
    <location>
        <begin position="71"/>
        <end position="92"/>
    </location>
</feature>
<dbReference type="Pfam" id="PF01435">
    <property type="entry name" value="Peptidase_M48"/>
    <property type="match status" value="1"/>
</dbReference>
<keyword evidence="6" id="KW-0479">Metal-binding</keyword>
<evidence type="ECO:0000256" key="6">
    <source>
        <dbReference type="ARBA" id="ARBA00022723"/>
    </source>
</evidence>
<dbReference type="PANTHER" id="PTHR43221:SF1">
    <property type="entry name" value="PROTEASE HTPX"/>
    <property type="match status" value="1"/>
</dbReference>
<dbReference type="Proteomes" id="UP001500279">
    <property type="component" value="Unassembled WGS sequence"/>
</dbReference>
<dbReference type="CDD" id="cd07328">
    <property type="entry name" value="M48_Ste24p_like"/>
    <property type="match status" value="1"/>
</dbReference>
<comment type="subcellular location">
    <subcellularLocation>
        <location evidence="2">Cell membrane</location>
        <topology evidence="2">Multi-pass membrane protein</topology>
    </subcellularLocation>
</comment>
<name>A0ABP3VR65_9BURK</name>